<reference evidence="3" key="1">
    <citation type="journal article" date="2014" name="Front. Microbiol.">
        <title>High frequency of phylogenetically diverse reductive dehalogenase-homologous genes in deep subseafloor sedimentary metagenomes.</title>
        <authorList>
            <person name="Kawai M."/>
            <person name="Futagami T."/>
            <person name="Toyoda A."/>
            <person name="Takaki Y."/>
            <person name="Nishi S."/>
            <person name="Hori S."/>
            <person name="Arai W."/>
            <person name="Tsubouchi T."/>
            <person name="Morono Y."/>
            <person name="Uchiyama I."/>
            <person name="Ito T."/>
            <person name="Fujiyama A."/>
            <person name="Inagaki F."/>
            <person name="Takami H."/>
        </authorList>
    </citation>
    <scope>NUCLEOTIDE SEQUENCE</scope>
    <source>
        <strain evidence="3">Expedition CK06-06</strain>
    </source>
</reference>
<gene>
    <name evidence="3" type="ORF">S01H1_06561</name>
</gene>
<dbReference type="Pfam" id="PF17792">
    <property type="entry name" value="ThiD2"/>
    <property type="match status" value="2"/>
</dbReference>
<dbReference type="InterPro" id="IPR013785">
    <property type="entry name" value="Aldolase_TIM"/>
</dbReference>
<dbReference type="InterPro" id="IPR036206">
    <property type="entry name" value="ThiamineP_synth_sf"/>
</dbReference>
<accession>X0SLY6</accession>
<feature type="domain" description="ThiD2" evidence="2">
    <location>
        <begin position="7"/>
        <end position="72"/>
    </location>
</feature>
<feature type="domain" description="Thiamine phosphate synthase/TenI" evidence="1">
    <location>
        <begin position="170"/>
        <end position="221"/>
    </location>
</feature>
<dbReference type="GO" id="GO:0009228">
    <property type="term" value="P:thiamine biosynthetic process"/>
    <property type="evidence" value="ECO:0007669"/>
    <property type="project" value="UniProtKB-KW"/>
</dbReference>
<evidence type="ECO:0000259" key="2">
    <source>
        <dbReference type="Pfam" id="PF17792"/>
    </source>
</evidence>
<dbReference type="EMBL" id="BARS01003382">
    <property type="protein sequence ID" value="GAF82024.1"/>
    <property type="molecule type" value="Genomic_DNA"/>
</dbReference>
<organism evidence="3">
    <name type="scientific">marine sediment metagenome</name>
    <dbReference type="NCBI Taxonomy" id="412755"/>
    <lineage>
        <taxon>unclassified sequences</taxon>
        <taxon>metagenomes</taxon>
        <taxon>ecological metagenomes</taxon>
    </lineage>
</organism>
<evidence type="ECO:0000313" key="3">
    <source>
        <dbReference type="EMBL" id="GAF82024.1"/>
    </source>
</evidence>
<dbReference type="Gene3D" id="3.20.20.70">
    <property type="entry name" value="Aldolase class I"/>
    <property type="match status" value="1"/>
</dbReference>
<dbReference type="InterPro" id="IPR041397">
    <property type="entry name" value="ThiD2"/>
</dbReference>
<feature type="domain" description="ThiD2" evidence="2">
    <location>
        <begin position="98"/>
        <end position="153"/>
    </location>
</feature>
<dbReference type="Pfam" id="PF02581">
    <property type="entry name" value="TMP-TENI"/>
    <property type="match status" value="1"/>
</dbReference>
<name>X0SLY6_9ZZZZ</name>
<dbReference type="CDD" id="cd00564">
    <property type="entry name" value="TMP_TenI"/>
    <property type="match status" value="1"/>
</dbReference>
<protein>
    <recommendedName>
        <fullName evidence="4">Thiamine phosphate synthase/TenI domain-containing protein</fullName>
    </recommendedName>
</protein>
<dbReference type="SUPFAM" id="SSF51391">
    <property type="entry name" value="Thiamin phosphate synthase"/>
    <property type="match status" value="1"/>
</dbReference>
<dbReference type="AlphaFoldDB" id="X0SLY6"/>
<proteinExistence type="predicted"/>
<evidence type="ECO:0000259" key="1">
    <source>
        <dbReference type="Pfam" id="PF02581"/>
    </source>
</evidence>
<feature type="non-terminal residue" evidence="3">
    <location>
        <position position="221"/>
    </location>
</feature>
<evidence type="ECO:0008006" key="4">
    <source>
        <dbReference type="Google" id="ProtNLM"/>
    </source>
</evidence>
<dbReference type="InterPro" id="IPR022998">
    <property type="entry name" value="ThiamineP_synth_TenI"/>
</dbReference>
<comment type="caution">
    <text evidence="3">The sequence shown here is derived from an EMBL/GenBank/DDBJ whole genome shotgun (WGS) entry which is preliminary data.</text>
</comment>
<sequence length="221" mass="24972">MPHQPLRIVDVNLNRSVEGLRVLEDVARFVLNDATLSQQLRSTRHSLAEVGESLGIILLEERDSEHDVGRENVIARPPSVIASPPPVIASRRRSNLNRQSYPDLVSLVGANANRVEESLRVLEELAKLDELSSKLDAARFEKVRFRLYSVEKEMVSRLTRQDKLKELTGLYVIVDRQVLGGRDELEVAREVIQGGAKVIQLRDKQRSMGELLPVAERLKEL</sequence>